<proteinExistence type="predicted"/>
<feature type="compositionally biased region" description="Basic and acidic residues" evidence="1">
    <location>
        <begin position="14"/>
        <end position="23"/>
    </location>
</feature>
<sequence length="240" mass="25784">MSVESSTETTRAAKTLEDHEAAKNARAAAQMPGLSSTETTRVAKMLEDYEAATHTRAAVGLSVESPESFADGRPSLANRFADAVQTPATYPVETAAAQQLGPWDTGYFGFPSGVAVGGYSNLVLYSNGAYNCSGHFHVSGAISYDTSFVWAVRDSNVPAVVYTFAHTGRVHGTFEPGSRDDDWGKSEILPALAEGWPALWTHWNYHWEARVNADFSVFLDDIVKLVAAGTAIAKVVSVFI</sequence>
<protein>
    <submittedName>
        <fullName evidence="2">Uncharacterized protein</fullName>
    </submittedName>
</protein>
<feature type="compositionally biased region" description="Polar residues" evidence="1">
    <location>
        <begin position="1"/>
        <end position="12"/>
    </location>
</feature>
<reference evidence="2" key="2">
    <citation type="submission" date="2020-09" db="EMBL/GenBank/DDBJ databases">
        <authorList>
            <person name="Sun Q."/>
            <person name="Ohkuma M."/>
        </authorList>
    </citation>
    <scope>NUCLEOTIDE SEQUENCE</scope>
    <source>
        <strain evidence="2">JCM 5016</strain>
    </source>
</reference>
<dbReference type="AlphaFoldDB" id="A0A918VBC6"/>
<feature type="region of interest" description="Disordered" evidence="1">
    <location>
        <begin position="1"/>
        <end position="36"/>
    </location>
</feature>
<reference evidence="2" key="1">
    <citation type="journal article" date="2014" name="Int. J. Syst. Evol. Microbiol.">
        <title>Complete genome sequence of Corynebacterium casei LMG S-19264T (=DSM 44701T), isolated from a smear-ripened cheese.</title>
        <authorList>
            <consortium name="US DOE Joint Genome Institute (JGI-PGF)"/>
            <person name="Walter F."/>
            <person name="Albersmeier A."/>
            <person name="Kalinowski J."/>
            <person name="Ruckert C."/>
        </authorList>
    </citation>
    <scope>NUCLEOTIDE SEQUENCE</scope>
    <source>
        <strain evidence="2">JCM 5016</strain>
    </source>
</reference>
<evidence type="ECO:0000313" key="3">
    <source>
        <dbReference type="Proteomes" id="UP000623010"/>
    </source>
</evidence>
<name>A0A918VBC6_9ACTN</name>
<organism evidence="2 3">
    <name type="scientific">Streptomyces echinoruber</name>
    <dbReference type="NCBI Taxonomy" id="68898"/>
    <lineage>
        <taxon>Bacteria</taxon>
        <taxon>Bacillati</taxon>
        <taxon>Actinomycetota</taxon>
        <taxon>Actinomycetes</taxon>
        <taxon>Kitasatosporales</taxon>
        <taxon>Streptomycetaceae</taxon>
        <taxon>Streptomyces</taxon>
    </lineage>
</organism>
<keyword evidence="3" id="KW-1185">Reference proteome</keyword>
<gene>
    <name evidence="2" type="ORF">GCM10010389_22430</name>
</gene>
<dbReference type="EMBL" id="BMWH01000006">
    <property type="protein sequence ID" value="GGZ83897.1"/>
    <property type="molecule type" value="Genomic_DNA"/>
</dbReference>
<dbReference type="Proteomes" id="UP000623010">
    <property type="component" value="Unassembled WGS sequence"/>
</dbReference>
<comment type="caution">
    <text evidence="2">The sequence shown here is derived from an EMBL/GenBank/DDBJ whole genome shotgun (WGS) entry which is preliminary data.</text>
</comment>
<evidence type="ECO:0000313" key="2">
    <source>
        <dbReference type="EMBL" id="GGZ83897.1"/>
    </source>
</evidence>
<accession>A0A918VBC6</accession>
<evidence type="ECO:0000256" key="1">
    <source>
        <dbReference type="SAM" id="MobiDB-lite"/>
    </source>
</evidence>
<dbReference type="RefSeq" id="WP_190057218.1">
    <property type="nucleotide sequence ID" value="NZ_BMWH01000006.1"/>
</dbReference>